<accession>A0A1G5ZUH8</accession>
<dbReference type="RefSeq" id="WP_091585901.1">
    <property type="nucleotide sequence ID" value="NZ_FMXM01000029.1"/>
</dbReference>
<name>A0A1G5ZUH8_9HYPH</name>
<organism evidence="1 2">
    <name type="scientific">Mesorhizobium qingshengii</name>
    <dbReference type="NCBI Taxonomy" id="1165689"/>
    <lineage>
        <taxon>Bacteria</taxon>
        <taxon>Pseudomonadati</taxon>
        <taxon>Pseudomonadota</taxon>
        <taxon>Alphaproteobacteria</taxon>
        <taxon>Hyphomicrobiales</taxon>
        <taxon>Phyllobacteriaceae</taxon>
        <taxon>Mesorhizobium</taxon>
    </lineage>
</organism>
<reference evidence="1 2" key="1">
    <citation type="submission" date="2016-10" db="EMBL/GenBank/DDBJ databases">
        <authorList>
            <person name="de Groot N.N."/>
        </authorList>
    </citation>
    <scope>NUCLEOTIDE SEQUENCE [LARGE SCALE GENOMIC DNA]</scope>
    <source>
        <strain evidence="1 2">CGMCC 1.12097</strain>
    </source>
</reference>
<gene>
    <name evidence="1" type="ORF">SAMN02927914_06102</name>
</gene>
<evidence type="ECO:0000313" key="1">
    <source>
        <dbReference type="EMBL" id="SDA98166.1"/>
    </source>
</evidence>
<dbReference type="OrthoDB" id="8101195at2"/>
<evidence type="ECO:0000313" key="2">
    <source>
        <dbReference type="Proteomes" id="UP000198588"/>
    </source>
</evidence>
<proteinExistence type="predicted"/>
<dbReference type="Proteomes" id="UP000198588">
    <property type="component" value="Unassembled WGS sequence"/>
</dbReference>
<dbReference type="AlphaFoldDB" id="A0A1G5ZUH8"/>
<sequence>MLFEPLNLDGRKRSAVYHAARLSTLHDRLAKKLDQVEHAGERVEQAAAVLVEVTRQPVMDVTIAPAAGFVHLEDSHTLGL</sequence>
<dbReference type="EMBL" id="FMXM01000029">
    <property type="protein sequence ID" value="SDA98166.1"/>
    <property type="molecule type" value="Genomic_DNA"/>
</dbReference>
<protein>
    <submittedName>
        <fullName evidence="1">Uncharacterized protein</fullName>
    </submittedName>
</protein>